<reference evidence="9" key="1">
    <citation type="journal article" date="2015" name="PLoS Genet.">
        <title>Genome Sequence and Transcriptome Analyses of Chrysochromulina tobin: Metabolic Tools for Enhanced Algal Fitness in the Prominent Order Prymnesiales (Haptophyceae).</title>
        <authorList>
            <person name="Hovde B.T."/>
            <person name="Deodato C.R."/>
            <person name="Hunsperger H.M."/>
            <person name="Ryken S.A."/>
            <person name="Yost W."/>
            <person name="Jha R.K."/>
            <person name="Patterson J."/>
            <person name="Monnat R.J. Jr."/>
            <person name="Barlow S.B."/>
            <person name="Starkenburg S.R."/>
            <person name="Cattolico R.A."/>
        </authorList>
    </citation>
    <scope>NUCLEOTIDE SEQUENCE</scope>
    <source>
        <strain evidence="9">CCMP291</strain>
    </source>
</reference>
<feature type="compositionally biased region" description="Basic and acidic residues" evidence="5">
    <location>
        <begin position="319"/>
        <end position="328"/>
    </location>
</feature>
<dbReference type="GO" id="GO:0016491">
    <property type="term" value="F:oxidoreductase activity"/>
    <property type="evidence" value="ECO:0007669"/>
    <property type="project" value="InterPro"/>
</dbReference>
<feature type="region of interest" description="Disordered" evidence="5">
    <location>
        <begin position="317"/>
        <end position="338"/>
    </location>
</feature>
<feature type="transmembrane region" description="Helical" evidence="6">
    <location>
        <begin position="125"/>
        <end position="150"/>
    </location>
</feature>
<sequence length="338" mass="37889">MLAAVWEEASADPLEAACACFTNFFMISMCGNSPVAWLVALFFASVDDRSFDEFMAGVISRWGDVYDGYAGYILGVYAFCCFLVPYLVHGALLLPLELWSPAINAAAPYKLQPQKRIDTSRIARVVGVSIFELTTLGLPYVLALTHITVASRGTKGVIALAPLPPYSERAWMLVAHLLVNEVLFFYVHWALHKGSLYKRIHKIHHEFTAPFALAAVHAHPIELIVADLIPFTAGFVVFRPHIFFVFMWIIGACLGTQTHHSGYRLPWIAGFDEQPDFHDFHHGKFNCCYGNIGWLDAMHGTSKPYLDARKAAESQLDQEQEKWEKMRESIVGGKQHGQ</sequence>
<keyword evidence="3 6" id="KW-1133">Transmembrane helix</keyword>
<keyword evidence="2 6" id="KW-0812">Transmembrane</keyword>
<feature type="transmembrane region" description="Helical" evidence="6">
    <location>
        <begin position="69"/>
        <end position="88"/>
    </location>
</feature>
<dbReference type="Proteomes" id="UP000037460">
    <property type="component" value="Unassembled WGS sequence"/>
</dbReference>
<dbReference type="OrthoDB" id="408954at2759"/>
<comment type="caution">
    <text evidence="8">The sequence shown here is derived from an EMBL/GenBank/DDBJ whole genome shotgun (WGS) entry which is preliminary data.</text>
</comment>
<gene>
    <name evidence="8" type="ORF">Ctob_003007</name>
</gene>
<dbReference type="GO" id="GO:0016020">
    <property type="term" value="C:membrane"/>
    <property type="evidence" value="ECO:0007669"/>
    <property type="project" value="UniProtKB-SubCell"/>
</dbReference>
<dbReference type="EMBL" id="JWZX01003219">
    <property type="protein sequence ID" value="KOO23105.1"/>
    <property type="molecule type" value="Genomic_DNA"/>
</dbReference>
<proteinExistence type="predicted"/>
<keyword evidence="4 6" id="KW-0472">Membrane</keyword>
<evidence type="ECO:0000256" key="1">
    <source>
        <dbReference type="ARBA" id="ARBA00004370"/>
    </source>
</evidence>
<accession>A0A0M0J9E1</accession>
<dbReference type="InterPro" id="IPR050307">
    <property type="entry name" value="Sterol_Desaturase_Related"/>
</dbReference>
<feature type="domain" description="Fatty acid hydroxylase" evidence="7">
    <location>
        <begin position="174"/>
        <end position="301"/>
    </location>
</feature>
<evidence type="ECO:0000256" key="4">
    <source>
        <dbReference type="ARBA" id="ARBA00023136"/>
    </source>
</evidence>
<dbReference type="GO" id="GO:0008610">
    <property type="term" value="P:lipid biosynthetic process"/>
    <property type="evidence" value="ECO:0007669"/>
    <property type="project" value="InterPro"/>
</dbReference>
<comment type="subcellular location">
    <subcellularLocation>
        <location evidence="1">Membrane</location>
    </subcellularLocation>
</comment>
<evidence type="ECO:0000313" key="8">
    <source>
        <dbReference type="EMBL" id="KOO23105.1"/>
    </source>
</evidence>
<organism evidence="8 9">
    <name type="scientific">Chrysochromulina tobinii</name>
    <dbReference type="NCBI Taxonomy" id="1460289"/>
    <lineage>
        <taxon>Eukaryota</taxon>
        <taxon>Haptista</taxon>
        <taxon>Haptophyta</taxon>
        <taxon>Prymnesiophyceae</taxon>
        <taxon>Prymnesiales</taxon>
        <taxon>Chrysochromulinaceae</taxon>
        <taxon>Chrysochromulina</taxon>
    </lineage>
</organism>
<feature type="transmembrane region" description="Helical" evidence="6">
    <location>
        <begin position="170"/>
        <end position="191"/>
    </location>
</feature>
<evidence type="ECO:0000313" key="9">
    <source>
        <dbReference type="Proteomes" id="UP000037460"/>
    </source>
</evidence>
<evidence type="ECO:0000256" key="5">
    <source>
        <dbReference type="SAM" id="MobiDB-lite"/>
    </source>
</evidence>
<dbReference type="Pfam" id="PF04116">
    <property type="entry name" value="FA_hydroxylase"/>
    <property type="match status" value="1"/>
</dbReference>
<evidence type="ECO:0000256" key="2">
    <source>
        <dbReference type="ARBA" id="ARBA00022692"/>
    </source>
</evidence>
<keyword evidence="9" id="KW-1185">Reference proteome</keyword>
<evidence type="ECO:0000256" key="3">
    <source>
        <dbReference type="ARBA" id="ARBA00022989"/>
    </source>
</evidence>
<dbReference type="AlphaFoldDB" id="A0A0M0J9E1"/>
<dbReference type="GO" id="GO:0005506">
    <property type="term" value="F:iron ion binding"/>
    <property type="evidence" value="ECO:0007669"/>
    <property type="project" value="InterPro"/>
</dbReference>
<evidence type="ECO:0000259" key="7">
    <source>
        <dbReference type="Pfam" id="PF04116"/>
    </source>
</evidence>
<dbReference type="InterPro" id="IPR006694">
    <property type="entry name" value="Fatty_acid_hydroxylase"/>
</dbReference>
<evidence type="ECO:0000256" key="6">
    <source>
        <dbReference type="SAM" id="Phobius"/>
    </source>
</evidence>
<name>A0A0M0J9E1_9EUKA</name>
<protein>
    <submittedName>
        <fullName evidence="8">Sterol desaturase</fullName>
    </submittedName>
</protein>
<dbReference type="PANTHER" id="PTHR11863">
    <property type="entry name" value="STEROL DESATURASE"/>
    <property type="match status" value="1"/>
</dbReference>